<dbReference type="AlphaFoldDB" id="A0AAJ7JGB3"/>
<name>A0AAJ7JGB3_9HYME</name>
<accession>A0AAJ7JGB3</accession>
<sequence length="250" mass="27282">MKRWEGKTAIVTGAGSGIGEAVALALIRHNVNVIGLDVGDFHVLRNETESNRLKLVKADVSSKKDLEDAFGFAEERGGVDILVNSAGVVDYKRIIDSDVETFQRLLNINVLGMSWCTKLAVESMRKRNVEGHVININSVLGHEIPWRPLSESDGSNGLNLYPACKHACVAMTHTVRRELATMDEPKIRITSISPGLVKTNIAKHASEVAKILEELPALLPEDVADAVIYALGTRPQVQITELTIQRTGEA</sequence>
<evidence type="ECO:0000313" key="4">
    <source>
        <dbReference type="Proteomes" id="UP000694925"/>
    </source>
</evidence>
<dbReference type="PANTHER" id="PTHR43115:SF4">
    <property type="entry name" value="DEHYDROGENASE_REDUCTASE SDR FAMILY MEMBER 11"/>
    <property type="match status" value="1"/>
</dbReference>
<dbReference type="KEGG" id="ccal:108632177"/>
<keyword evidence="2" id="KW-0560">Oxidoreductase</keyword>
<dbReference type="GO" id="GO:0016616">
    <property type="term" value="F:oxidoreductase activity, acting on the CH-OH group of donors, NAD or NADP as acceptor"/>
    <property type="evidence" value="ECO:0007669"/>
    <property type="project" value="UniProtKB-ARBA"/>
</dbReference>
<dbReference type="PRINTS" id="PR00081">
    <property type="entry name" value="GDHRDH"/>
</dbReference>
<comment type="similarity">
    <text evidence="1 3">Belongs to the short-chain dehydrogenases/reductases (SDR) family.</text>
</comment>
<dbReference type="RefSeq" id="XP_017892075.1">
    <property type="nucleotide sequence ID" value="XM_018036586.2"/>
</dbReference>
<dbReference type="Gene3D" id="3.40.50.720">
    <property type="entry name" value="NAD(P)-binding Rossmann-like Domain"/>
    <property type="match status" value="1"/>
</dbReference>
<organism evidence="4 5">
    <name type="scientific">Ceratina calcarata</name>
    <dbReference type="NCBI Taxonomy" id="156304"/>
    <lineage>
        <taxon>Eukaryota</taxon>
        <taxon>Metazoa</taxon>
        <taxon>Ecdysozoa</taxon>
        <taxon>Arthropoda</taxon>
        <taxon>Hexapoda</taxon>
        <taxon>Insecta</taxon>
        <taxon>Pterygota</taxon>
        <taxon>Neoptera</taxon>
        <taxon>Endopterygota</taxon>
        <taxon>Hymenoptera</taxon>
        <taxon>Apocrita</taxon>
        <taxon>Aculeata</taxon>
        <taxon>Apoidea</taxon>
        <taxon>Anthophila</taxon>
        <taxon>Apidae</taxon>
        <taxon>Ceratina</taxon>
        <taxon>Zadontomerus</taxon>
    </lineage>
</organism>
<proteinExistence type="inferred from homology"/>
<keyword evidence="4" id="KW-1185">Reference proteome</keyword>
<evidence type="ECO:0000256" key="3">
    <source>
        <dbReference type="RuleBase" id="RU000363"/>
    </source>
</evidence>
<evidence type="ECO:0000256" key="1">
    <source>
        <dbReference type="ARBA" id="ARBA00006484"/>
    </source>
</evidence>
<dbReference type="InterPro" id="IPR002347">
    <property type="entry name" value="SDR_fam"/>
</dbReference>
<dbReference type="FunFam" id="3.40.50.720:FF:000047">
    <property type="entry name" value="NADP-dependent L-serine/L-allo-threonine dehydrogenase"/>
    <property type="match status" value="1"/>
</dbReference>
<dbReference type="PANTHER" id="PTHR43115">
    <property type="entry name" value="DEHYDROGENASE/REDUCTASE SDR FAMILY MEMBER 11"/>
    <property type="match status" value="1"/>
</dbReference>
<dbReference type="GeneID" id="108632177"/>
<gene>
    <name evidence="5" type="primary">LOC108632177</name>
</gene>
<dbReference type="Proteomes" id="UP000694925">
    <property type="component" value="Unplaced"/>
</dbReference>
<evidence type="ECO:0000256" key="2">
    <source>
        <dbReference type="ARBA" id="ARBA00023002"/>
    </source>
</evidence>
<dbReference type="PRINTS" id="PR00080">
    <property type="entry name" value="SDRFAMILY"/>
</dbReference>
<evidence type="ECO:0000313" key="5">
    <source>
        <dbReference type="RefSeq" id="XP_017892075.1"/>
    </source>
</evidence>
<dbReference type="InterPro" id="IPR036291">
    <property type="entry name" value="NAD(P)-bd_dom_sf"/>
</dbReference>
<dbReference type="SUPFAM" id="SSF51735">
    <property type="entry name" value="NAD(P)-binding Rossmann-fold domains"/>
    <property type="match status" value="1"/>
</dbReference>
<protein>
    <submittedName>
        <fullName evidence="5">Farnesol dehydrogenase-like isoform X1</fullName>
    </submittedName>
</protein>
<reference evidence="5" key="1">
    <citation type="submission" date="2025-08" db="UniProtKB">
        <authorList>
            <consortium name="RefSeq"/>
        </authorList>
    </citation>
    <scope>IDENTIFICATION</scope>
    <source>
        <tissue evidence="5">Whole body</tissue>
    </source>
</reference>
<dbReference type="Pfam" id="PF00106">
    <property type="entry name" value="adh_short"/>
    <property type="match status" value="1"/>
</dbReference>